<dbReference type="AlphaFoldDB" id="A0A4Y2KG05"/>
<proteinExistence type="predicted"/>
<evidence type="ECO:0000313" key="2">
    <source>
        <dbReference type="Proteomes" id="UP000499080"/>
    </source>
</evidence>
<accession>A0A4Y2KG05</accession>
<sequence length="93" mass="10347">MTWTTKPLEEKKGGHLRSALFRAGDPTDVNAGRHRICERVPRDVMFGPRKGDLMHVRQLSDEDCRATGPLRPLLYLALSPPCFLGVWGSGSCL</sequence>
<keyword evidence="2" id="KW-1185">Reference proteome</keyword>
<protein>
    <submittedName>
        <fullName evidence="1">Uncharacterized protein</fullName>
    </submittedName>
</protein>
<comment type="caution">
    <text evidence="1">The sequence shown here is derived from an EMBL/GenBank/DDBJ whole genome shotgun (WGS) entry which is preliminary data.</text>
</comment>
<reference evidence="1 2" key="1">
    <citation type="journal article" date="2019" name="Sci. Rep.">
        <title>Orb-weaving spider Araneus ventricosus genome elucidates the spidroin gene catalogue.</title>
        <authorList>
            <person name="Kono N."/>
            <person name="Nakamura H."/>
            <person name="Ohtoshi R."/>
            <person name="Moran D.A.P."/>
            <person name="Shinohara A."/>
            <person name="Yoshida Y."/>
            <person name="Fujiwara M."/>
            <person name="Mori M."/>
            <person name="Tomita M."/>
            <person name="Arakawa K."/>
        </authorList>
    </citation>
    <scope>NUCLEOTIDE SEQUENCE [LARGE SCALE GENOMIC DNA]</scope>
</reference>
<name>A0A4Y2KG05_ARAVE</name>
<evidence type="ECO:0000313" key="1">
    <source>
        <dbReference type="EMBL" id="GBN01268.1"/>
    </source>
</evidence>
<organism evidence="1 2">
    <name type="scientific">Araneus ventricosus</name>
    <name type="common">Orbweaver spider</name>
    <name type="synonym">Epeira ventricosa</name>
    <dbReference type="NCBI Taxonomy" id="182803"/>
    <lineage>
        <taxon>Eukaryota</taxon>
        <taxon>Metazoa</taxon>
        <taxon>Ecdysozoa</taxon>
        <taxon>Arthropoda</taxon>
        <taxon>Chelicerata</taxon>
        <taxon>Arachnida</taxon>
        <taxon>Araneae</taxon>
        <taxon>Araneomorphae</taxon>
        <taxon>Entelegynae</taxon>
        <taxon>Araneoidea</taxon>
        <taxon>Araneidae</taxon>
        <taxon>Araneus</taxon>
    </lineage>
</organism>
<dbReference type="EMBL" id="BGPR01004600">
    <property type="protein sequence ID" value="GBN01268.1"/>
    <property type="molecule type" value="Genomic_DNA"/>
</dbReference>
<dbReference type="Proteomes" id="UP000499080">
    <property type="component" value="Unassembled WGS sequence"/>
</dbReference>
<gene>
    <name evidence="1" type="ORF">AVEN_222626_1</name>
</gene>